<dbReference type="InterPro" id="IPR018171">
    <property type="entry name" value="Pept_tRNA_hydro_CS"/>
</dbReference>
<evidence type="ECO:0000256" key="4">
    <source>
        <dbReference type="ARBA" id="ARBA00022884"/>
    </source>
</evidence>
<proteinExistence type="inferred from homology"/>
<sequence length="187" mass="21791">MILITGIGNDDIKYHNTRHNAGFYAIEAMRQVLRFEGFIAHTPLKRDRLLLSEVAIVRWGQEEVILLQRNQTPMNRAGDAVKRVYDRYDIDEFILFHDDLDIKLGEYKIQKGKSPKGHNGVKSVEEAIGTKDFWRVRLGIDNRQGQDIPGEEYVLQKFKKEEREILNGAIIEACDDLIFTELFEKWI</sequence>
<evidence type="ECO:0000313" key="10">
    <source>
        <dbReference type="Proteomes" id="UP000053904"/>
    </source>
</evidence>
<dbReference type="NCBIfam" id="TIGR00447">
    <property type="entry name" value="pth"/>
    <property type="match status" value="1"/>
</dbReference>
<evidence type="ECO:0000256" key="1">
    <source>
        <dbReference type="ARBA" id="ARBA00013260"/>
    </source>
</evidence>
<comment type="similarity">
    <text evidence="5 8">Belongs to the PTH family.</text>
</comment>
<evidence type="ECO:0000313" key="9">
    <source>
        <dbReference type="EMBL" id="KUK76230.1"/>
    </source>
</evidence>
<dbReference type="PROSITE" id="PS01196">
    <property type="entry name" value="PEPT_TRNA_HYDROL_2"/>
    <property type="match status" value="1"/>
</dbReference>
<evidence type="ECO:0000256" key="2">
    <source>
        <dbReference type="ARBA" id="ARBA00022555"/>
    </source>
</evidence>
<dbReference type="InterPro" id="IPR001328">
    <property type="entry name" value="Pept_tRNA_hydro"/>
</dbReference>
<dbReference type="AlphaFoldDB" id="A0A101HGZ6"/>
<dbReference type="GO" id="GO:0004045">
    <property type="term" value="F:peptidyl-tRNA hydrolase activity"/>
    <property type="evidence" value="ECO:0007669"/>
    <property type="project" value="UniProtKB-EC"/>
</dbReference>
<dbReference type="CDD" id="cd00462">
    <property type="entry name" value="PTH"/>
    <property type="match status" value="1"/>
</dbReference>
<dbReference type="PROSITE" id="PS01195">
    <property type="entry name" value="PEPT_TRNA_HYDROL_1"/>
    <property type="match status" value="1"/>
</dbReference>
<dbReference type="GO" id="GO:0000049">
    <property type="term" value="F:tRNA binding"/>
    <property type="evidence" value="ECO:0007669"/>
    <property type="project" value="UniProtKB-KW"/>
</dbReference>
<evidence type="ECO:0000256" key="6">
    <source>
        <dbReference type="ARBA" id="ARBA00050038"/>
    </source>
</evidence>
<evidence type="ECO:0000256" key="5">
    <source>
        <dbReference type="ARBA" id="ARBA00038063"/>
    </source>
</evidence>
<dbReference type="Proteomes" id="UP000053904">
    <property type="component" value="Unassembled WGS sequence"/>
</dbReference>
<evidence type="ECO:0000256" key="3">
    <source>
        <dbReference type="ARBA" id="ARBA00022801"/>
    </source>
</evidence>
<accession>A0A101HGZ6</accession>
<organism evidence="9 10">
    <name type="scientific">candidate division WS6 bacterium 34_10</name>
    <dbReference type="NCBI Taxonomy" id="1641389"/>
    <lineage>
        <taxon>Bacteria</taxon>
        <taxon>Candidatus Dojkabacteria</taxon>
    </lineage>
</organism>
<gene>
    <name evidence="9" type="ORF">XD93_1035</name>
</gene>
<dbReference type="EC" id="3.1.1.29" evidence="1 7"/>
<keyword evidence="2" id="KW-0820">tRNA-binding</keyword>
<protein>
    <recommendedName>
        <fullName evidence="6 7">Peptidyl-tRNA hydrolase</fullName>
        <ecNumber evidence="1 7">3.1.1.29</ecNumber>
    </recommendedName>
</protein>
<comment type="caution">
    <text evidence="9">The sequence shown here is derived from an EMBL/GenBank/DDBJ whole genome shotgun (WGS) entry which is preliminary data.</text>
</comment>
<dbReference type="EMBL" id="LGGO01000184">
    <property type="protein sequence ID" value="KUK76230.1"/>
    <property type="molecule type" value="Genomic_DNA"/>
</dbReference>
<evidence type="ECO:0000256" key="8">
    <source>
        <dbReference type="RuleBase" id="RU004320"/>
    </source>
</evidence>
<comment type="catalytic activity">
    <reaction evidence="7">
        <text>an N-acyl-L-alpha-aminoacyl-tRNA + H2O = an N-acyl-L-amino acid + a tRNA + H(+)</text>
        <dbReference type="Rhea" id="RHEA:54448"/>
        <dbReference type="Rhea" id="RHEA-COMP:10123"/>
        <dbReference type="Rhea" id="RHEA-COMP:13883"/>
        <dbReference type="ChEBI" id="CHEBI:15377"/>
        <dbReference type="ChEBI" id="CHEBI:15378"/>
        <dbReference type="ChEBI" id="CHEBI:59874"/>
        <dbReference type="ChEBI" id="CHEBI:78442"/>
        <dbReference type="ChEBI" id="CHEBI:138191"/>
        <dbReference type="EC" id="3.1.1.29"/>
    </reaction>
</comment>
<dbReference type="Pfam" id="PF01195">
    <property type="entry name" value="Pept_tRNA_hydro"/>
    <property type="match status" value="1"/>
</dbReference>
<keyword evidence="4" id="KW-0694">RNA-binding</keyword>
<evidence type="ECO:0000256" key="7">
    <source>
        <dbReference type="RuleBase" id="RU000673"/>
    </source>
</evidence>
<dbReference type="InterPro" id="IPR036416">
    <property type="entry name" value="Pept_tRNA_hydro_sf"/>
</dbReference>
<dbReference type="PANTHER" id="PTHR17224:SF1">
    <property type="entry name" value="PEPTIDYL-TRNA HYDROLASE"/>
    <property type="match status" value="1"/>
</dbReference>
<name>A0A101HGZ6_9BACT</name>
<dbReference type="Gene3D" id="3.40.50.1470">
    <property type="entry name" value="Peptidyl-tRNA hydrolase"/>
    <property type="match status" value="1"/>
</dbReference>
<reference evidence="10" key="1">
    <citation type="journal article" date="2015" name="MBio">
        <title>Genome-Resolved Metagenomic Analysis Reveals Roles for Candidate Phyla and Other Microbial Community Members in Biogeochemical Transformations in Oil Reservoirs.</title>
        <authorList>
            <person name="Hu P."/>
            <person name="Tom L."/>
            <person name="Singh A."/>
            <person name="Thomas B.C."/>
            <person name="Baker B.J."/>
            <person name="Piceno Y.M."/>
            <person name="Andersen G.L."/>
            <person name="Banfield J.F."/>
        </authorList>
    </citation>
    <scope>NUCLEOTIDE SEQUENCE [LARGE SCALE GENOMIC DNA]</scope>
</reference>
<keyword evidence="3 7" id="KW-0378">Hydrolase</keyword>
<dbReference type="PANTHER" id="PTHR17224">
    <property type="entry name" value="PEPTIDYL-TRNA HYDROLASE"/>
    <property type="match status" value="1"/>
</dbReference>
<dbReference type="SUPFAM" id="SSF53178">
    <property type="entry name" value="Peptidyl-tRNA hydrolase-like"/>
    <property type="match status" value="1"/>
</dbReference>